<sequence>MINYKYLVMRGLYDYFESENPERAHDNAISMMTGKHLMEVYYWKMPVFRCNMGICIDDDVLFCRIQYENNVGIVTASYRDVARKSGNWHPSEVFAGDALFNFCKAFGVLYEDVSKEYSGRREKDSLSSKGVINYKDKNHV</sequence>
<dbReference type="Proteomes" id="UP000223389">
    <property type="component" value="Segment"/>
</dbReference>
<evidence type="ECO:0000313" key="2">
    <source>
        <dbReference type="Proteomes" id="UP000223389"/>
    </source>
</evidence>
<dbReference type="EMBL" id="MF158038">
    <property type="protein sequence ID" value="ATE85650.1"/>
    <property type="molecule type" value="Genomic_DNA"/>
</dbReference>
<evidence type="ECO:0000313" key="1">
    <source>
        <dbReference type="EMBL" id="ATE85650.1"/>
    </source>
</evidence>
<name>A0A291AXE6_9CAUD</name>
<accession>A0A291AXE6</accession>
<keyword evidence="2" id="KW-1185">Reference proteome</keyword>
<proteinExistence type="predicted"/>
<protein>
    <submittedName>
        <fullName evidence="1">Uncharacterized protein</fullName>
    </submittedName>
</protein>
<reference evidence="1 2" key="1">
    <citation type="submission" date="2017-05" db="EMBL/GenBank/DDBJ databases">
        <title>The isolation and characterization of 16 novel Shigella-infecting phages from the environment.</title>
        <authorList>
            <person name="Doore S.M."/>
            <person name="Schrad J.R."/>
            <person name="Dover J.A."/>
            <person name="Parent K.N."/>
        </authorList>
    </citation>
    <scope>NUCLEOTIDE SEQUENCE [LARGE SCALE GENOMIC DNA]</scope>
</reference>
<gene>
    <name evidence="1" type="ORF">Sf11_gp3</name>
</gene>
<organism evidence="1 2">
    <name type="scientific">Shigella phage Sf11 SMD-2017</name>
    <dbReference type="NCBI Taxonomy" id="2282196"/>
    <lineage>
        <taxon>Viruses</taxon>
        <taxon>Duplodnaviria</taxon>
        <taxon>Heunggongvirae</taxon>
        <taxon>Uroviricota</taxon>
        <taxon>Caudoviricetes</taxon>
        <taxon>Cedarrivervirus</taxon>
        <taxon>Cedarrivervirus Sf11</taxon>
    </lineage>
</organism>